<sequence length="177" mass="20572">MTKKHDLSFLSTITDDQASRVLTHLLNENPELISKAASIAKTLLSDVDEEEICKDVCDALSELDVHDLWEQSGRTRYGYVEPCEHSYEMMEEKIEPFLDEMERYLDRKMVDDAHAYCRGIIRGICVYMSEEAGEFADWAVDNDDGLTYDVIERWKLKNKKPEIIADLEAWRNECLKI</sequence>
<accession>A0A8E7B332</accession>
<keyword evidence="2" id="KW-1185">Reference proteome</keyword>
<dbReference type="RefSeq" id="WP_214420965.1">
    <property type="nucleotide sequence ID" value="NZ_CP075546.1"/>
</dbReference>
<organism evidence="1 2">
    <name type="scientific">Methanospirillum purgamenti</name>
    <dbReference type="NCBI Taxonomy" id="2834276"/>
    <lineage>
        <taxon>Archaea</taxon>
        <taxon>Methanobacteriati</taxon>
        <taxon>Methanobacteriota</taxon>
        <taxon>Stenosarchaea group</taxon>
        <taxon>Methanomicrobia</taxon>
        <taxon>Methanomicrobiales</taxon>
        <taxon>Methanospirillaceae</taxon>
        <taxon>Methanospirillum</taxon>
    </lineage>
</organism>
<proteinExistence type="predicted"/>
<protein>
    <submittedName>
        <fullName evidence="1">Uncharacterized protein</fullName>
    </submittedName>
</protein>
<dbReference type="Proteomes" id="UP000680656">
    <property type="component" value="Chromosome"/>
</dbReference>
<dbReference type="EMBL" id="CP075546">
    <property type="protein sequence ID" value="QVV90191.1"/>
    <property type="molecule type" value="Genomic_DNA"/>
</dbReference>
<evidence type="ECO:0000313" key="1">
    <source>
        <dbReference type="EMBL" id="QVV90191.1"/>
    </source>
</evidence>
<dbReference type="KEGG" id="mrtj:KHC33_06820"/>
<evidence type="ECO:0000313" key="2">
    <source>
        <dbReference type="Proteomes" id="UP000680656"/>
    </source>
</evidence>
<gene>
    <name evidence="1" type="ORF">KHC33_06820</name>
</gene>
<dbReference type="AlphaFoldDB" id="A0A8E7B332"/>
<reference evidence="1 2" key="1">
    <citation type="submission" date="2021-05" db="EMBL/GenBank/DDBJ databases">
        <title>A novel Methanospirillum isolate from a pyrite-forming mixed culture.</title>
        <authorList>
            <person name="Bunk B."/>
            <person name="Sproer C."/>
            <person name="Spring S."/>
            <person name="Pester M."/>
        </authorList>
    </citation>
    <scope>NUCLEOTIDE SEQUENCE [LARGE SCALE GENOMIC DNA]</scope>
    <source>
        <strain evidence="1 2">J.3.6.1-F.2.7.3</strain>
    </source>
</reference>
<dbReference type="GeneID" id="65568041"/>
<name>A0A8E7B332_9EURY</name>